<organism evidence="1 2">
    <name type="scientific">Pectobacterium phage PP2</name>
    <dbReference type="NCBI Taxonomy" id="1897743"/>
    <lineage>
        <taxon>Viruses</taxon>
        <taxon>Duplodnaviria</taxon>
        <taxon>Heunggongvirae</taxon>
        <taxon>Uroviricota</taxon>
        <taxon>Caudoviricetes</taxon>
        <taxon>Autographivirales</taxon>
        <taxon>Autonotataviridae</taxon>
        <taxon>Melnykvirinae</taxon>
        <taxon>Wanjuvirus</taxon>
        <taxon>Wanjuvirus PP2</taxon>
    </lineage>
</organism>
<proteinExistence type="predicted"/>
<accession>A0A1W5P505</accession>
<name>A0A1W5P505_9CAUD</name>
<sequence>MYQVQIIFRRRSLAAILAGQKSSVTFENAVDVEARDGFVSVEVGNPEGLTSYNYPIDKVGRVRVVRLE</sequence>
<gene>
    <name evidence="1" type="ORF">PP2_012</name>
</gene>
<evidence type="ECO:0000313" key="2">
    <source>
        <dbReference type="Proteomes" id="UP000223770"/>
    </source>
</evidence>
<protein>
    <submittedName>
        <fullName evidence="1">Uncharacterized protein</fullName>
    </submittedName>
</protein>
<dbReference type="EMBL" id="KX756572">
    <property type="protein sequence ID" value="AOT25378.1"/>
    <property type="molecule type" value="Genomic_DNA"/>
</dbReference>
<evidence type="ECO:0000313" key="1">
    <source>
        <dbReference type="EMBL" id="AOT25378.1"/>
    </source>
</evidence>
<reference evidence="1 2" key="1">
    <citation type="journal article" date="2017" name="Arch. Virol.">
        <title>Genomic characterization of bacteriophage vB_PcaP_PP2 infecting Pectobacterium carotovorum subsp. carotovorum, a new member of a proposed genus in the subfamily Autographivirinae.</title>
        <authorList>
            <person name="Lim J.A."/>
            <person name="Heu S."/>
            <person name="Park J."/>
            <person name="Roh E."/>
        </authorList>
    </citation>
    <scope>NUCLEOTIDE SEQUENCE [LARGE SCALE GENOMIC DNA]</scope>
</reference>
<dbReference type="Proteomes" id="UP000223770">
    <property type="component" value="Segment"/>
</dbReference>
<keyword evidence="2" id="KW-1185">Reference proteome</keyword>